<protein>
    <submittedName>
        <fullName evidence="2">Uncharacterized protein</fullName>
    </submittedName>
</protein>
<dbReference type="AlphaFoldDB" id="A0AAV4E0W6"/>
<keyword evidence="3" id="KW-1185">Reference proteome</keyword>
<reference evidence="2 3" key="1">
    <citation type="journal article" date="2021" name="Elife">
        <title>Chloroplast acquisition without the gene transfer in kleptoplastic sea slugs, Plakobranchus ocellatus.</title>
        <authorList>
            <person name="Maeda T."/>
            <person name="Takahashi S."/>
            <person name="Yoshida T."/>
            <person name="Shimamura S."/>
            <person name="Takaki Y."/>
            <person name="Nagai Y."/>
            <person name="Toyoda A."/>
            <person name="Suzuki Y."/>
            <person name="Arimoto A."/>
            <person name="Ishii H."/>
            <person name="Satoh N."/>
            <person name="Nishiyama T."/>
            <person name="Hasebe M."/>
            <person name="Maruyama T."/>
            <person name="Minagawa J."/>
            <person name="Obokata J."/>
            <person name="Shigenobu S."/>
        </authorList>
    </citation>
    <scope>NUCLEOTIDE SEQUENCE [LARGE SCALE GENOMIC DNA]</scope>
</reference>
<dbReference type="EMBL" id="BLXT01008590">
    <property type="protein sequence ID" value="GFO50248.1"/>
    <property type="molecule type" value="Genomic_DNA"/>
</dbReference>
<sequence>MSVHDFSRPPPGYMSWICPPDSRHSTPSPRLDTPRQPAVPMRYLVYLPRIYSQEIPVFPPPQHYSPNPPNSPLYKALYDRIVDIQNNMFRAALNPNSVSIIIVSPL</sequence>
<evidence type="ECO:0000313" key="2">
    <source>
        <dbReference type="EMBL" id="GFO50248.1"/>
    </source>
</evidence>
<name>A0AAV4E0W6_9GAST</name>
<accession>A0AAV4E0W6</accession>
<evidence type="ECO:0000313" key="3">
    <source>
        <dbReference type="Proteomes" id="UP000735302"/>
    </source>
</evidence>
<comment type="caution">
    <text evidence="2">The sequence shown here is derived from an EMBL/GenBank/DDBJ whole genome shotgun (WGS) entry which is preliminary data.</text>
</comment>
<evidence type="ECO:0000256" key="1">
    <source>
        <dbReference type="SAM" id="MobiDB-lite"/>
    </source>
</evidence>
<proteinExistence type="predicted"/>
<dbReference type="Proteomes" id="UP000735302">
    <property type="component" value="Unassembled WGS sequence"/>
</dbReference>
<organism evidence="2 3">
    <name type="scientific">Plakobranchus ocellatus</name>
    <dbReference type="NCBI Taxonomy" id="259542"/>
    <lineage>
        <taxon>Eukaryota</taxon>
        <taxon>Metazoa</taxon>
        <taxon>Spiralia</taxon>
        <taxon>Lophotrochozoa</taxon>
        <taxon>Mollusca</taxon>
        <taxon>Gastropoda</taxon>
        <taxon>Heterobranchia</taxon>
        <taxon>Euthyneura</taxon>
        <taxon>Panpulmonata</taxon>
        <taxon>Sacoglossa</taxon>
        <taxon>Placobranchoidea</taxon>
        <taxon>Plakobranchidae</taxon>
        <taxon>Plakobranchus</taxon>
    </lineage>
</organism>
<gene>
    <name evidence="2" type="ORF">PoB_007675300</name>
</gene>
<feature type="region of interest" description="Disordered" evidence="1">
    <location>
        <begin position="1"/>
        <end position="36"/>
    </location>
</feature>